<dbReference type="AlphaFoldDB" id="A0A6G4UXL0"/>
<comment type="caution">
    <text evidence="2">The sequence shown here is derived from an EMBL/GenBank/DDBJ whole genome shotgun (WGS) entry which is preliminary data.</text>
</comment>
<dbReference type="PANTHER" id="PTHR33336">
    <property type="entry name" value="QUINOL MONOOXYGENASE YGIN-RELATED"/>
    <property type="match status" value="1"/>
</dbReference>
<organism evidence="2 3">
    <name type="scientific">Streptomyces scabichelini</name>
    <dbReference type="NCBI Taxonomy" id="2711217"/>
    <lineage>
        <taxon>Bacteria</taxon>
        <taxon>Bacillati</taxon>
        <taxon>Actinomycetota</taxon>
        <taxon>Actinomycetes</taxon>
        <taxon>Kitasatosporales</taxon>
        <taxon>Streptomycetaceae</taxon>
        <taxon>Streptomyces</taxon>
    </lineage>
</organism>
<sequence>MTADSTAEIIVSGWMDYEPGDRDTMLGHLVELGHRTREDEPGCLDYAMTADPTDERRIRVYERWTSQQALDEHFTTAHIKDFRAAVSGLTREGVSLQVHTVAASRDMR</sequence>
<dbReference type="PROSITE" id="PS51725">
    <property type="entry name" value="ABM"/>
    <property type="match status" value="1"/>
</dbReference>
<protein>
    <submittedName>
        <fullName evidence="2">Antibiotic biosynthesis monooxygenase</fullName>
    </submittedName>
</protein>
<dbReference type="EMBL" id="JAAKZY010000003">
    <property type="protein sequence ID" value="NGO06373.1"/>
    <property type="molecule type" value="Genomic_DNA"/>
</dbReference>
<proteinExistence type="predicted"/>
<dbReference type="SUPFAM" id="SSF54909">
    <property type="entry name" value="Dimeric alpha+beta barrel"/>
    <property type="match status" value="1"/>
</dbReference>
<evidence type="ECO:0000313" key="2">
    <source>
        <dbReference type="EMBL" id="NGO06373.1"/>
    </source>
</evidence>
<keyword evidence="2" id="KW-0560">Oxidoreductase</keyword>
<name>A0A6G4UXL0_9ACTN</name>
<feature type="domain" description="ABM" evidence="1">
    <location>
        <begin position="9"/>
        <end position="98"/>
    </location>
</feature>
<keyword evidence="3" id="KW-1185">Reference proteome</keyword>
<reference evidence="2 3" key="1">
    <citation type="submission" date="2020-02" db="EMBL/GenBank/DDBJ databases">
        <title>Whole-genome analyses of novel actinobacteria.</title>
        <authorList>
            <person name="Sahin N."/>
            <person name="Gencbay T."/>
        </authorList>
    </citation>
    <scope>NUCLEOTIDE SEQUENCE [LARGE SCALE GENOMIC DNA]</scope>
    <source>
        <strain evidence="2 3">HC44</strain>
    </source>
</reference>
<dbReference type="GO" id="GO:0004497">
    <property type="term" value="F:monooxygenase activity"/>
    <property type="evidence" value="ECO:0007669"/>
    <property type="project" value="UniProtKB-KW"/>
</dbReference>
<keyword evidence="2" id="KW-0503">Monooxygenase</keyword>
<dbReference type="InterPro" id="IPR011008">
    <property type="entry name" value="Dimeric_a/b-barrel"/>
</dbReference>
<dbReference type="InterPro" id="IPR007138">
    <property type="entry name" value="ABM_dom"/>
</dbReference>
<dbReference type="Pfam" id="PF03992">
    <property type="entry name" value="ABM"/>
    <property type="match status" value="1"/>
</dbReference>
<evidence type="ECO:0000259" key="1">
    <source>
        <dbReference type="PROSITE" id="PS51725"/>
    </source>
</evidence>
<dbReference type="Proteomes" id="UP000472335">
    <property type="component" value="Unassembled WGS sequence"/>
</dbReference>
<gene>
    <name evidence="2" type="ORF">G5C60_01415</name>
</gene>
<dbReference type="PANTHER" id="PTHR33336:SF15">
    <property type="entry name" value="ABM DOMAIN-CONTAINING PROTEIN"/>
    <property type="match status" value="1"/>
</dbReference>
<dbReference type="InterPro" id="IPR050744">
    <property type="entry name" value="AI-2_Isomerase_LsrG"/>
</dbReference>
<evidence type="ECO:0000313" key="3">
    <source>
        <dbReference type="Proteomes" id="UP000472335"/>
    </source>
</evidence>
<accession>A0A6G4UXL0</accession>
<dbReference type="Gene3D" id="3.30.70.100">
    <property type="match status" value="1"/>
</dbReference>